<evidence type="ECO:0000256" key="1">
    <source>
        <dbReference type="SAM" id="Coils"/>
    </source>
</evidence>
<sequence length="265" mass="30347">MTKQHKEAGSDKRKVSLGGFFAQFRKPQKKHEDDAESEDDHSGNESKQRQAAKRPFEEFSSPLVRKEDQCAIYDGLDSALEEYNDGVQSSMQDLLDPVVDELDARSRGFDTHRRRIKRQGIPTHAEIDALEAQNSLMSKPMDQDDFEVESTRSNGTKVIERYNMKRVITAYRDLHARKRAEIESLELEISTLDTELEQAYKDVSNENLPTLKRAQGQWESNQAKFKEASQAAKDLLAEEFDRAKAEEKSAAVEMNRKISAFMKEL</sequence>
<keyword evidence="1" id="KW-0175">Coiled coil</keyword>
<reference evidence="3" key="1">
    <citation type="submission" date="2023-07" db="EMBL/GenBank/DDBJ databases">
        <title>Black Yeasts Isolated from many extreme environments.</title>
        <authorList>
            <person name="Coleine C."/>
            <person name="Stajich J.E."/>
            <person name="Selbmann L."/>
        </authorList>
    </citation>
    <scope>NUCLEOTIDE SEQUENCE</scope>
    <source>
        <strain evidence="3">CCFEE 5485</strain>
    </source>
</reference>
<gene>
    <name evidence="3" type="ORF">LTR78_006385</name>
</gene>
<keyword evidence="4" id="KW-1185">Reference proteome</keyword>
<evidence type="ECO:0000313" key="4">
    <source>
        <dbReference type="Proteomes" id="UP001274830"/>
    </source>
</evidence>
<dbReference type="Proteomes" id="UP001274830">
    <property type="component" value="Unassembled WGS sequence"/>
</dbReference>
<protein>
    <submittedName>
        <fullName evidence="3">Uncharacterized protein</fullName>
    </submittedName>
</protein>
<dbReference type="AlphaFoldDB" id="A0AAE0WLC8"/>
<name>A0AAE0WLC8_9PEZI</name>
<accession>A0AAE0WLC8</accession>
<evidence type="ECO:0000256" key="2">
    <source>
        <dbReference type="SAM" id="MobiDB-lite"/>
    </source>
</evidence>
<feature type="compositionally biased region" description="Basic and acidic residues" evidence="2">
    <location>
        <begin position="1"/>
        <end position="14"/>
    </location>
</feature>
<dbReference type="EMBL" id="JAUTXT010000023">
    <property type="protein sequence ID" value="KAK3673830.1"/>
    <property type="molecule type" value="Genomic_DNA"/>
</dbReference>
<comment type="caution">
    <text evidence="3">The sequence shown here is derived from an EMBL/GenBank/DDBJ whole genome shotgun (WGS) entry which is preliminary data.</text>
</comment>
<organism evidence="3 4">
    <name type="scientific">Recurvomyces mirabilis</name>
    <dbReference type="NCBI Taxonomy" id="574656"/>
    <lineage>
        <taxon>Eukaryota</taxon>
        <taxon>Fungi</taxon>
        <taxon>Dikarya</taxon>
        <taxon>Ascomycota</taxon>
        <taxon>Pezizomycotina</taxon>
        <taxon>Dothideomycetes</taxon>
        <taxon>Dothideomycetidae</taxon>
        <taxon>Mycosphaerellales</taxon>
        <taxon>Teratosphaeriaceae</taxon>
        <taxon>Recurvomyces</taxon>
    </lineage>
</organism>
<evidence type="ECO:0000313" key="3">
    <source>
        <dbReference type="EMBL" id="KAK3673830.1"/>
    </source>
</evidence>
<feature type="region of interest" description="Disordered" evidence="2">
    <location>
        <begin position="1"/>
        <end position="62"/>
    </location>
</feature>
<feature type="coiled-coil region" evidence="1">
    <location>
        <begin position="168"/>
        <end position="202"/>
    </location>
</feature>
<proteinExistence type="predicted"/>